<protein>
    <submittedName>
        <fullName evidence="2">F-box/kelch-repeat protein</fullName>
    </submittedName>
</protein>
<dbReference type="SMART" id="SM00256">
    <property type="entry name" value="FBOX"/>
    <property type="match status" value="1"/>
</dbReference>
<dbReference type="NCBIfam" id="TIGR01640">
    <property type="entry name" value="F_box_assoc_1"/>
    <property type="match status" value="1"/>
</dbReference>
<dbReference type="EMBL" id="QZWG01000005">
    <property type="protein sequence ID" value="RZC12792.1"/>
    <property type="molecule type" value="Genomic_DNA"/>
</dbReference>
<accession>A0A445KPD7</accession>
<dbReference type="SUPFAM" id="SSF81383">
    <property type="entry name" value="F-box domain"/>
    <property type="match status" value="1"/>
</dbReference>
<evidence type="ECO:0000313" key="3">
    <source>
        <dbReference type="Proteomes" id="UP000289340"/>
    </source>
</evidence>
<dbReference type="PANTHER" id="PTHR31111:SF134">
    <property type="entry name" value="F-BOX ASSOCIATED INTERACTION DOMAIN-CONTAINING PROTEIN"/>
    <property type="match status" value="1"/>
</dbReference>
<dbReference type="Pfam" id="PF00646">
    <property type="entry name" value="F-box"/>
    <property type="match status" value="1"/>
</dbReference>
<comment type="caution">
    <text evidence="2">The sequence shown here is derived from an EMBL/GenBank/DDBJ whole genome shotgun (WGS) entry which is preliminary data.</text>
</comment>
<dbReference type="Gramene" id="XM_028377146.1">
    <property type="protein sequence ID" value="XP_028232947.1"/>
    <property type="gene ID" value="LOC114413002"/>
</dbReference>
<reference evidence="2 3" key="1">
    <citation type="submission" date="2018-09" db="EMBL/GenBank/DDBJ databases">
        <title>A high-quality reference genome of wild soybean provides a powerful tool to mine soybean genomes.</title>
        <authorList>
            <person name="Xie M."/>
            <person name="Chung C.Y.L."/>
            <person name="Li M.-W."/>
            <person name="Wong F.-L."/>
            <person name="Chan T.-F."/>
            <person name="Lam H.-M."/>
        </authorList>
    </citation>
    <scope>NUCLEOTIDE SEQUENCE [LARGE SCALE GENOMIC DNA]</scope>
    <source>
        <strain evidence="3">cv. W05</strain>
        <tissue evidence="2">Hypocotyl of etiolated seedlings</tissue>
    </source>
</reference>
<feature type="domain" description="F-box" evidence="1">
    <location>
        <begin position="5"/>
        <end position="45"/>
    </location>
</feature>
<evidence type="ECO:0000313" key="2">
    <source>
        <dbReference type="EMBL" id="RZC12792.1"/>
    </source>
</evidence>
<sequence length="384" mass="44491">MAAILSEDLIVEILTWVPVKSLMRFRCVSKSWNSLIFHPAFVKLHLQNQRASKNTHLLLRCRRDSMLNLSDEFIGPCSIHGLLENPSSTVDDACHQLHPGYFFIGSCNGLVSLLYHSRSLVRHGSIEYRVRFWNPATRIMSLNLSHLTFHSSQDHDPGFGFGYDDLSDTYKVVLLLLDIKTNNWEVRVHCLGDTDTCWRNTVTVTCPDFPLWGGRDGKLVSGTLNWLAVRWETDTVNQLVIFSYDLNMETYKYLLLPGGLSEHADNPSLGVLKGCLCLYHGQEQVRTRFVVWLMREFGVENSWTPWLNMSFELVQLFPPWQLLAAPLCMFENDDVMLLANYPRSQYIFYNRRDNRIVRTEDFNDKVPLFSHDDYVQSLVLPYRN</sequence>
<dbReference type="InterPro" id="IPR013187">
    <property type="entry name" value="F-box-assoc_dom_typ3"/>
</dbReference>
<evidence type="ECO:0000259" key="1">
    <source>
        <dbReference type="SMART" id="SM00256"/>
    </source>
</evidence>
<dbReference type="Proteomes" id="UP000289340">
    <property type="component" value="Chromosome 5"/>
</dbReference>
<dbReference type="PANTHER" id="PTHR31111">
    <property type="entry name" value="BNAA05G37150D PROTEIN-RELATED"/>
    <property type="match status" value="1"/>
</dbReference>
<dbReference type="Gene3D" id="1.20.1280.50">
    <property type="match status" value="1"/>
</dbReference>
<dbReference type="CDD" id="cd22157">
    <property type="entry name" value="F-box_AtFBW1-like"/>
    <property type="match status" value="1"/>
</dbReference>
<dbReference type="InterPro" id="IPR001810">
    <property type="entry name" value="F-box_dom"/>
</dbReference>
<gene>
    <name evidence="2" type="ORF">D0Y65_012514</name>
</gene>
<keyword evidence="3" id="KW-1185">Reference proteome</keyword>
<dbReference type="InterPro" id="IPR017451">
    <property type="entry name" value="F-box-assoc_interact_dom"/>
</dbReference>
<name>A0A445KPD7_GLYSO</name>
<proteinExistence type="predicted"/>
<dbReference type="Pfam" id="PF08268">
    <property type="entry name" value="FBA_3"/>
    <property type="match status" value="1"/>
</dbReference>
<dbReference type="AlphaFoldDB" id="A0A445KPD7"/>
<dbReference type="InterPro" id="IPR036047">
    <property type="entry name" value="F-box-like_dom_sf"/>
</dbReference>
<organism evidence="2 3">
    <name type="scientific">Glycine soja</name>
    <name type="common">Wild soybean</name>
    <dbReference type="NCBI Taxonomy" id="3848"/>
    <lineage>
        <taxon>Eukaryota</taxon>
        <taxon>Viridiplantae</taxon>
        <taxon>Streptophyta</taxon>
        <taxon>Embryophyta</taxon>
        <taxon>Tracheophyta</taxon>
        <taxon>Spermatophyta</taxon>
        <taxon>Magnoliopsida</taxon>
        <taxon>eudicotyledons</taxon>
        <taxon>Gunneridae</taxon>
        <taxon>Pentapetalae</taxon>
        <taxon>rosids</taxon>
        <taxon>fabids</taxon>
        <taxon>Fabales</taxon>
        <taxon>Fabaceae</taxon>
        <taxon>Papilionoideae</taxon>
        <taxon>50 kb inversion clade</taxon>
        <taxon>NPAAA clade</taxon>
        <taxon>indigoferoid/millettioid clade</taxon>
        <taxon>Phaseoleae</taxon>
        <taxon>Glycine</taxon>
        <taxon>Glycine subgen. Soja</taxon>
    </lineage>
</organism>